<protein>
    <recommendedName>
        <fullName evidence="4">LRR receptor-like serine/threonine-protein kinase FLS2</fullName>
    </recommendedName>
</protein>
<dbReference type="Gene3D" id="3.80.10.10">
    <property type="entry name" value="Ribonuclease Inhibitor"/>
    <property type="match status" value="1"/>
</dbReference>
<evidence type="ECO:0000313" key="3">
    <source>
        <dbReference type="Proteomes" id="UP000298416"/>
    </source>
</evidence>
<evidence type="ECO:0000313" key="2">
    <source>
        <dbReference type="EMBL" id="KAG6418463.1"/>
    </source>
</evidence>
<dbReference type="Proteomes" id="UP000298416">
    <property type="component" value="Unassembled WGS sequence"/>
</dbReference>
<organism evidence="2">
    <name type="scientific">Salvia splendens</name>
    <name type="common">Scarlet sage</name>
    <dbReference type="NCBI Taxonomy" id="180675"/>
    <lineage>
        <taxon>Eukaryota</taxon>
        <taxon>Viridiplantae</taxon>
        <taxon>Streptophyta</taxon>
        <taxon>Embryophyta</taxon>
        <taxon>Tracheophyta</taxon>
        <taxon>Spermatophyta</taxon>
        <taxon>Magnoliopsida</taxon>
        <taxon>eudicotyledons</taxon>
        <taxon>Gunneridae</taxon>
        <taxon>Pentapetalae</taxon>
        <taxon>asterids</taxon>
        <taxon>lamiids</taxon>
        <taxon>Lamiales</taxon>
        <taxon>Lamiaceae</taxon>
        <taxon>Nepetoideae</taxon>
        <taxon>Mentheae</taxon>
        <taxon>Salviinae</taxon>
        <taxon>Salvia</taxon>
        <taxon>Salvia subgen. Calosphace</taxon>
        <taxon>core Calosphace</taxon>
    </lineage>
</organism>
<keyword evidence="3" id="KW-1185">Reference proteome</keyword>
<reference evidence="2" key="1">
    <citation type="submission" date="2018-01" db="EMBL/GenBank/DDBJ databases">
        <authorList>
            <person name="Mao J.F."/>
        </authorList>
    </citation>
    <scope>NUCLEOTIDE SEQUENCE</scope>
    <source>
        <strain evidence="2">Huo1</strain>
        <tissue evidence="2">Leaf</tissue>
    </source>
</reference>
<dbReference type="AlphaFoldDB" id="A0A8X8XR80"/>
<gene>
    <name evidence="2" type="ORF">SASPL_120667</name>
</gene>
<sequence>MERVWASDNGFTRPIPDFIGSWSSLAQLRFQGNSFVGPIPASFSNLSLLNDL</sequence>
<accession>A0A8X8XR80</accession>
<dbReference type="SUPFAM" id="SSF52058">
    <property type="entry name" value="L domain-like"/>
    <property type="match status" value="1"/>
</dbReference>
<name>A0A8X8XR80_SALSN</name>
<comment type="caution">
    <text evidence="2">The sequence shown here is derived from an EMBL/GenBank/DDBJ whole genome shotgun (WGS) entry which is preliminary data.</text>
</comment>
<proteinExistence type="predicted"/>
<dbReference type="GO" id="GO:0005886">
    <property type="term" value="C:plasma membrane"/>
    <property type="evidence" value="ECO:0007669"/>
    <property type="project" value="TreeGrafter"/>
</dbReference>
<dbReference type="EMBL" id="PNBA02000007">
    <property type="protein sequence ID" value="KAG6418463.1"/>
    <property type="molecule type" value="Genomic_DNA"/>
</dbReference>
<dbReference type="InterPro" id="IPR032675">
    <property type="entry name" value="LRR_dom_sf"/>
</dbReference>
<dbReference type="Pfam" id="PF00560">
    <property type="entry name" value="LRR_1"/>
    <property type="match status" value="1"/>
</dbReference>
<dbReference type="InterPro" id="IPR001611">
    <property type="entry name" value="Leu-rich_rpt"/>
</dbReference>
<dbReference type="PANTHER" id="PTHR48006">
    <property type="entry name" value="LEUCINE-RICH REPEAT-CONTAINING PROTEIN DDB_G0281931-RELATED"/>
    <property type="match status" value="1"/>
</dbReference>
<comment type="subcellular location">
    <subcellularLocation>
        <location evidence="1">Membrane</location>
        <topology evidence="1">Single-pass type I membrane protein</topology>
    </subcellularLocation>
</comment>
<dbReference type="PANTHER" id="PTHR48006:SF62">
    <property type="entry name" value="LEUCINE-RICH REPEAT TRANSMEMBRANE PROTEIN KINASE"/>
    <property type="match status" value="1"/>
</dbReference>
<evidence type="ECO:0000256" key="1">
    <source>
        <dbReference type="ARBA" id="ARBA00004479"/>
    </source>
</evidence>
<dbReference type="InterPro" id="IPR051824">
    <property type="entry name" value="LRR_Rcpt-Like_S/T_Kinase"/>
</dbReference>
<reference evidence="2" key="2">
    <citation type="submission" date="2020-08" db="EMBL/GenBank/DDBJ databases">
        <title>Plant Genome Project.</title>
        <authorList>
            <person name="Zhang R.-G."/>
        </authorList>
    </citation>
    <scope>NUCLEOTIDE SEQUENCE</scope>
    <source>
        <strain evidence="2">Huo1</strain>
        <tissue evidence="2">Leaf</tissue>
    </source>
</reference>
<evidence type="ECO:0008006" key="4">
    <source>
        <dbReference type="Google" id="ProtNLM"/>
    </source>
</evidence>